<keyword evidence="3" id="KW-1133">Transmembrane helix</keyword>
<keyword evidence="3" id="KW-0812">Transmembrane</keyword>
<feature type="compositionally biased region" description="Acidic residues" evidence="2">
    <location>
        <begin position="299"/>
        <end position="309"/>
    </location>
</feature>
<evidence type="ECO:0000256" key="1">
    <source>
        <dbReference type="ARBA" id="ARBA00022737"/>
    </source>
</evidence>
<evidence type="ECO:0000256" key="3">
    <source>
        <dbReference type="SAM" id="Phobius"/>
    </source>
</evidence>
<evidence type="ECO:0000313" key="6">
    <source>
        <dbReference type="Proteomes" id="UP000199568"/>
    </source>
</evidence>
<reference evidence="5 6" key="1">
    <citation type="submission" date="2016-10" db="EMBL/GenBank/DDBJ databases">
        <authorList>
            <person name="de Groot N.N."/>
        </authorList>
    </citation>
    <scope>NUCLEOTIDE SEQUENCE [LARGE SCALE GENOMIC DNA]</scope>
    <source>
        <strain evidence="5 6">DSM 18979</strain>
    </source>
</reference>
<dbReference type="PROSITE" id="PS51272">
    <property type="entry name" value="SLH"/>
    <property type="match status" value="1"/>
</dbReference>
<feature type="compositionally biased region" description="Polar residues" evidence="2">
    <location>
        <begin position="317"/>
        <end position="329"/>
    </location>
</feature>
<dbReference type="Pfam" id="PF00395">
    <property type="entry name" value="SLH"/>
    <property type="match status" value="1"/>
</dbReference>
<keyword evidence="3" id="KW-0472">Membrane</keyword>
<keyword evidence="1" id="KW-0677">Repeat</keyword>
<dbReference type="EMBL" id="FOHU01000002">
    <property type="protein sequence ID" value="SES83774.1"/>
    <property type="molecule type" value="Genomic_DNA"/>
</dbReference>
<dbReference type="AlphaFoldDB" id="A0A1H9ZRG4"/>
<feature type="domain" description="SLH" evidence="4">
    <location>
        <begin position="350"/>
        <end position="413"/>
    </location>
</feature>
<dbReference type="RefSeq" id="WP_090439308.1">
    <property type="nucleotide sequence ID" value="NZ_FOHU01000002.1"/>
</dbReference>
<feature type="compositionally biased region" description="Basic and acidic residues" evidence="2">
    <location>
        <begin position="288"/>
        <end position="298"/>
    </location>
</feature>
<feature type="region of interest" description="Disordered" evidence="2">
    <location>
        <begin position="243"/>
        <end position="331"/>
    </location>
</feature>
<accession>A0A1H9ZRG4</accession>
<dbReference type="InterPro" id="IPR001119">
    <property type="entry name" value="SLH_dom"/>
</dbReference>
<protein>
    <submittedName>
        <fullName evidence="5">S-layer homology domain-containing protein</fullName>
    </submittedName>
</protein>
<evidence type="ECO:0000259" key="4">
    <source>
        <dbReference type="PROSITE" id="PS51272"/>
    </source>
</evidence>
<dbReference type="OrthoDB" id="504962at2"/>
<name>A0A1H9ZRG4_9FIRM</name>
<organism evidence="5 6">
    <name type="scientific">Natronincola peptidivorans</name>
    <dbReference type="NCBI Taxonomy" id="426128"/>
    <lineage>
        <taxon>Bacteria</taxon>
        <taxon>Bacillati</taxon>
        <taxon>Bacillota</taxon>
        <taxon>Clostridia</taxon>
        <taxon>Peptostreptococcales</taxon>
        <taxon>Natronincolaceae</taxon>
        <taxon>Natronincola</taxon>
    </lineage>
</organism>
<dbReference type="InterPro" id="IPR045939">
    <property type="entry name" value="YhcR_N"/>
</dbReference>
<evidence type="ECO:0000313" key="5">
    <source>
        <dbReference type="EMBL" id="SES83774.1"/>
    </source>
</evidence>
<dbReference type="STRING" id="426128.SAMN05660297_00671"/>
<sequence>MSKGRKHLVKTWIFFLVISMIVSSISFQYSFAATSISVQEAINHNAGAVVTVRGYIVGAMQHSLDLTKGPILITKGGDFTQENIVLVDNLNEIEDGKLFPVRFVDTYKEVKEALNLATNPENFGRQVEVTGTLNNPFFMPGLIRASSYSWIPLTIQHTPPEETAVFQKAIKLQITTTGGNGTVTAAVYYKYDEEASFRIASFLEGEAVIPAEEVLQNIQYYIMAEDQDEVVRVPVAEEGTYRIEVLPAEPQQPDSDEGGTNNGDSHQEPPNGEGPNEGESGEREDDDANQKNGEKEKEDNLEDDTAEEKEEGKKSSRNTNTSDGQQKPMSTEEVVEMALGTELVEISQENDVIAFIDIENHWAQEYINALAELGIVRGYKDGSFKPDHPITYGEFITMLMKALDLSVEVKGDAKETLKHWAEKYIAVAATEGIIPDYDTALAAADEMIIEVEMIGILNKVKEDSTFQYSTITENHIITRAEAAMILIGYLDIF</sequence>
<keyword evidence="6" id="KW-1185">Reference proteome</keyword>
<gene>
    <name evidence="5" type="ORF">SAMN05660297_00671</name>
</gene>
<proteinExistence type="predicted"/>
<feature type="compositionally biased region" description="Low complexity" evidence="2">
    <location>
        <begin position="268"/>
        <end position="278"/>
    </location>
</feature>
<dbReference type="Proteomes" id="UP000199568">
    <property type="component" value="Unassembled WGS sequence"/>
</dbReference>
<evidence type="ECO:0000256" key="2">
    <source>
        <dbReference type="SAM" id="MobiDB-lite"/>
    </source>
</evidence>
<dbReference type="Pfam" id="PF19886">
    <property type="entry name" value="DUF6359"/>
    <property type="match status" value="1"/>
</dbReference>
<feature type="transmembrane region" description="Helical" evidence="3">
    <location>
        <begin position="12"/>
        <end position="31"/>
    </location>
</feature>